<keyword evidence="1" id="KW-0863">Zinc-finger</keyword>
<evidence type="ECO:0000313" key="3">
    <source>
        <dbReference type="EMBL" id="CAF1099055.1"/>
    </source>
</evidence>
<organism evidence="3 4">
    <name type="scientific">Brachionus calyciflorus</name>
    <dbReference type="NCBI Taxonomy" id="104777"/>
    <lineage>
        <taxon>Eukaryota</taxon>
        <taxon>Metazoa</taxon>
        <taxon>Spiralia</taxon>
        <taxon>Gnathifera</taxon>
        <taxon>Rotifera</taxon>
        <taxon>Eurotatoria</taxon>
        <taxon>Monogononta</taxon>
        <taxon>Pseudotrocha</taxon>
        <taxon>Ploima</taxon>
        <taxon>Brachionidae</taxon>
        <taxon>Brachionus</taxon>
    </lineage>
</organism>
<reference evidence="3" key="1">
    <citation type="submission" date="2021-02" db="EMBL/GenBank/DDBJ databases">
        <authorList>
            <person name="Nowell W R."/>
        </authorList>
    </citation>
    <scope>NUCLEOTIDE SEQUENCE</scope>
    <source>
        <strain evidence="3">Ploen Becks lab</strain>
    </source>
</reference>
<feature type="domain" description="SWIM-type" evidence="2">
    <location>
        <begin position="138"/>
        <end position="169"/>
    </location>
</feature>
<gene>
    <name evidence="3" type="ORF">OXX778_LOCUS21053</name>
</gene>
<name>A0A814NVP0_9BILA</name>
<evidence type="ECO:0000313" key="4">
    <source>
        <dbReference type="Proteomes" id="UP000663879"/>
    </source>
</evidence>
<dbReference type="InterPro" id="IPR007527">
    <property type="entry name" value="Znf_SWIM"/>
</dbReference>
<keyword evidence="1" id="KW-0862">Zinc</keyword>
<evidence type="ECO:0000259" key="2">
    <source>
        <dbReference type="PROSITE" id="PS50966"/>
    </source>
</evidence>
<dbReference type="Proteomes" id="UP000663879">
    <property type="component" value="Unassembled WGS sequence"/>
</dbReference>
<dbReference type="GO" id="GO:0008270">
    <property type="term" value="F:zinc ion binding"/>
    <property type="evidence" value="ECO:0007669"/>
    <property type="project" value="UniProtKB-KW"/>
</dbReference>
<dbReference type="EMBL" id="CAJNOC010007447">
    <property type="protein sequence ID" value="CAF1099055.1"/>
    <property type="molecule type" value="Genomic_DNA"/>
</dbReference>
<evidence type="ECO:0000256" key="1">
    <source>
        <dbReference type="PROSITE-ProRule" id="PRU00325"/>
    </source>
</evidence>
<dbReference type="OrthoDB" id="116283at2759"/>
<keyword evidence="4" id="KW-1185">Reference proteome</keyword>
<keyword evidence="1" id="KW-0479">Metal-binding</keyword>
<sequence length="200" mass="23286">ESSSDSEFNCFAKKALAKWRRNNLKSFADHFEKEWIEGPFSNWQIYQTPPGYSSSNSIIESHNRTVKVSFTLKKRLSILKTLELLQEKCIYICHLNLKLNNEPKINLEIKKGACELADKNFKKIRDSFFLVTVNQIKFHLNLDDLSCECVDYFDKKVCSHLVYMAHKLGFNIGDYKPDGQFVTLKKRGRPRLATNALRKD</sequence>
<dbReference type="PROSITE" id="PS50966">
    <property type="entry name" value="ZF_SWIM"/>
    <property type="match status" value="1"/>
</dbReference>
<accession>A0A814NVP0</accession>
<dbReference type="AlphaFoldDB" id="A0A814NVP0"/>
<feature type="non-terminal residue" evidence="3">
    <location>
        <position position="1"/>
    </location>
</feature>
<comment type="caution">
    <text evidence="3">The sequence shown here is derived from an EMBL/GenBank/DDBJ whole genome shotgun (WGS) entry which is preliminary data.</text>
</comment>
<protein>
    <recommendedName>
        <fullName evidence="2">SWIM-type domain-containing protein</fullName>
    </recommendedName>
</protein>
<proteinExistence type="predicted"/>